<reference evidence="4 5" key="1">
    <citation type="submission" date="2019-04" db="EMBL/GenBank/DDBJ databases">
        <title>Psychroflexus halotolerans sp. nov., isolated from a marine solar saltern.</title>
        <authorList>
            <person name="Feng X."/>
        </authorList>
    </citation>
    <scope>NUCLEOTIDE SEQUENCE [LARGE SCALE GENOMIC DNA]</scope>
    <source>
        <strain evidence="4 5">WDS2C27</strain>
    </source>
</reference>
<comment type="caution">
    <text evidence="4">The sequence shown here is derived from an EMBL/GenBank/DDBJ whole genome shotgun (WGS) entry which is preliminary data.</text>
</comment>
<evidence type="ECO:0000313" key="5">
    <source>
        <dbReference type="Proteomes" id="UP000306552"/>
    </source>
</evidence>
<evidence type="ECO:0000259" key="3">
    <source>
        <dbReference type="PROSITE" id="PS51841"/>
    </source>
</evidence>
<dbReference type="OrthoDB" id="1056765at2"/>
<accession>A0A4U5TPV3</accession>
<keyword evidence="1 2" id="KW-0732">Signal</keyword>
<dbReference type="AlphaFoldDB" id="A0A4U5TPV3"/>
<dbReference type="NCBIfam" id="TIGR04183">
    <property type="entry name" value="Por_Secre_tail"/>
    <property type="match status" value="1"/>
</dbReference>
<dbReference type="RefSeq" id="WP_138932318.1">
    <property type="nucleotide sequence ID" value="NZ_SWMU01000003.1"/>
</dbReference>
<dbReference type="InterPro" id="IPR036415">
    <property type="entry name" value="Lamin_tail_dom_sf"/>
</dbReference>
<dbReference type="InterPro" id="IPR001322">
    <property type="entry name" value="Lamin_tail_dom"/>
</dbReference>
<dbReference type="Proteomes" id="UP000306552">
    <property type="component" value="Unassembled WGS sequence"/>
</dbReference>
<dbReference type="EMBL" id="SWMU01000003">
    <property type="protein sequence ID" value="TKS56200.1"/>
    <property type="molecule type" value="Genomic_DNA"/>
</dbReference>
<evidence type="ECO:0000256" key="2">
    <source>
        <dbReference type="SAM" id="SignalP"/>
    </source>
</evidence>
<dbReference type="InterPro" id="IPR026444">
    <property type="entry name" value="Secre_tail"/>
</dbReference>
<evidence type="ECO:0000256" key="1">
    <source>
        <dbReference type="ARBA" id="ARBA00022729"/>
    </source>
</evidence>
<dbReference type="PROSITE" id="PS51841">
    <property type="entry name" value="LTD"/>
    <property type="match status" value="1"/>
</dbReference>
<feature type="domain" description="LTD" evidence="3">
    <location>
        <begin position="543"/>
        <end position="680"/>
    </location>
</feature>
<dbReference type="Gene3D" id="2.60.40.1260">
    <property type="entry name" value="Lamin Tail domain"/>
    <property type="match status" value="1"/>
</dbReference>
<dbReference type="Pfam" id="PF18962">
    <property type="entry name" value="Por_Secre_tail"/>
    <property type="match status" value="1"/>
</dbReference>
<proteinExistence type="predicted"/>
<sequence>MKKIYILACLLIGFGSVAQDLIITGVFDGPLSGGTPKAIEVYAINDIQDLSLYGIGSANNGGGTDGEELTFAGSATAGQFIYITTDDTQFNTYFGISADYVDGFAGINGDDAIELFFNGGVVDTFGDINVDGSGQSWEYADGWAYRLDSTGPDGSTFVENNWSFSGPDAVDNCTDNASCTSVFPLSTFSFSGSPCGVTFDNASYSCATNTIGDNNDAVTISIPYFGSNGTIVNISTSSGGTLGGDDPALTEDGTITISGLSEGDNWDITLNGGDCDGTTFSGSVPAAECDPTPNTCFDLSTDSELFELVAVTPNSGFSNNGIWEENNGTYSANGFCGGGCQELVETWLIFGPLDMNSVSDLELSFDASENFGTTDLVVAYTDNYSGCPSSTTWTTAQTITDAGAVGVDLSMANGSDVFIGIQYFDDGADGYSDWELSNVSLDAFGACPTLGPRPTSNCAVCDLTLGEESFNCSTNTAGDNNDTVTVEIPYTGVESSITSLTSTNATVAGDNPASVADGVIFLTGLTEGDAWDLTINGGDCDGTTISGTIPSAACDPTTNDLVINEIHADPAPDITGDANGDGTRDGSEDEFVEFYNVGSSDIDLSGFTIEDGFGLRHTFPAGTIIASNTFMTVFGGGTPTGVPGMVQVASEGGLGLNNGGDDVIVKNAAGNIVVSVTYAGASNQSVGRSPDFTGDFTDHSAIAGNNGALFSPNQENDDPTLSTENFNIDDIEIFPNPVNNGMVTISVKNNTDFNIEMYNILGKKVLSQNASSSVQISVSGLQKGIYLVKITENNSSLTKKLIVQ</sequence>
<evidence type="ECO:0000313" key="4">
    <source>
        <dbReference type="EMBL" id="TKS56200.1"/>
    </source>
</evidence>
<keyword evidence="5" id="KW-1185">Reference proteome</keyword>
<dbReference type="Pfam" id="PF00932">
    <property type="entry name" value="LTD"/>
    <property type="match status" value="1"/>
</dbReference>
<organism evidence="4 5">
    <name type="scientific">Mesohalobacter halotolerans</name>
    <dbReference type="NCBI Taxonomy" id="1883405"/>
    <lineage>
        <taxon>Bacteria</taxon>
        <taxon>Pseudomonadati</taxon>
        <taxon>Bacteroidota</taxon>
        <taxon>Flavobacteriia</taxon>
        <taxon>Flavobacteriales</taxon>
        <taxon>Flavobacteriaceae</taxon>
        <taxon>Mesohalobacter</taxon>
    </lineage>
</organism>
<feature type="signal peptide" evidence="2">
    <location>
        <begin position="1"/>
        <end position="18"/>
    </location>
</feature>
<protein>
    <submittedName>
        <fullName evidence="4">T9SS type A sorting domain-containing protein</fullName>
    </submittedName>
</protein>
<feature type="chain" id="PRO_5021021051" evidence="2">
    <location>
        <begin position="19"/>
        <end position="804"/>
    </location>
</feature>
<name>A0A4U5TPV3_9FLAO</name>
<gene>
    <name evidence="4" type="ORF">FCN74_09320</name>
</gene>
<dbReference type="SUPFAM" id="SSF74853">
    <property type="entry name" value="Lamin A/C globular tail domain"/>
    <property type="match status" value="1"/>
</dbReference>